<gene>
    <name evidence="7" type="ORF">BO94DRAFT_586819</name>
</gene>
<dbReference type="Proteomes" id="UP000246702">
    <property type="component" value="Unassembled WGS sequence"/>
</dbReference>
<protein>
    <recommendedName>
        <fullName evidence="6">Xylanolytic transcriptional activator regulatory domain-containing protein</fullName>
    </recommendedName>
</protein>
<organism evidence="7 8">
    <name type="scientific">Aspergillus sclerotioniger CBS 115572</name>
    <dbReference type="NCBI Taxonomy" id="1450535"/>
    <lineage>
        <taxon>Eukaryota</taxon>
        <taxon>Fungi</taxon>
        <taxon>Dikarya</taxon>
        <taxon>Ascomycota</taxon>
        <taxon>Pezizomycotina</taxon>
        <taxon>Eurotiomycetes</taxon>
        <taxon>Eurotiomycetidae</taxon>
        <taxon>Eurotiales</taxon>
        <taxon>Aspergillaceae</taxon>
        <taxon>Aspergillus</taxon>
        <taxon>Aspergillus subgen. Circumdati</taxon>
    </lineage>
</organism>
<evidence type="ECO:0000256" key="1">
    <source>
        <dbReference type="ARBA" id="ARBA00004123"/>
    </source>
</evidence>
<dbReference type="PANTHER" id="PTHR46910">
    <property type="entry name" value="TRANSCRIPTION FACTOR PDR1"/>
    <property type="match status" value="1"/>
</dbReference>
<evidence type="ECO:0000313" key="7">
    <source>
        <dbReference type="EMBL" id="PWY83767.1"/>
    </source>
</evidence>
<dbReference type="InterPro" id="IPR007219">
    <property type="entry name" value="XnlR_reg_dom"/>
</dbReference>
<keyword evidence="5" id="KW-0539">Nucleus</keyword>
<evidence type="ECO:0000256" key="5">
    <source>
        <dbReference type="ARBA" id="ARBA00023242"/>
    </source>
</evidence>
<dbReference type="AlphaFoldDB" id="A0A317WEV8"/>
<dbReference type="CDD" id="cd12148">
    <property type="entry name" value="fungal_TF_MHR"/>
    <property type="match status" value="1"/>
</dbReference>
<evidence type="ECO:0000259" key="6">
    <source>
        <dbReference type="Pfam" id="PF04082"/>
    </source>
</evidence>
<keyword evidence="8" id="KW-1185">Reference proteome</keyword>
<evidence type="ECO:0000256" key="2">
    <source>
        <dbReference type="ARBA" id="ARBA00023015"/>
    </source>
</evidence>
<proteinExistence type="predicted"/>
<keyword evidence="2" id="KW-0805">Transcription regulation</keyword>
<dbReference type="Pfam" id="PF04082">
    <property type="entry name" value="Fungal_trans"/>
    <property type="match status" value="1"/>
</dbReference>
<dbReference type="GeneID" id="37117923"/>
<dbReference type="GO" id="GO:0003700">
    <property type="term" value="F:DNA-binding transcription factor activity"/>
    <property type="evidence" value="ECO:0007669"/>
    <property type="project" value="InterPro"/>
</dbReference>
<dbReference type="EMBL" id="MSFK01000018">
    <property type="protein sequence ID" value="PWY83767.1"/>
    <property type="molecule type" value="Genomic_DNA"/>
</dbReference>
<keyword evidence="3" id="KW-0238">DNA-binding</keyword>
<dbReference type="GO" id="GO:0005634">
    <property type="term" value="C:nucleus"/>
    <property type="evidence" value="ECO:0007669"/>
    <property type="project" value="UniProtKB-SubCell"/>
</dbReference>
<evidence type="ECO:0000256" key="3">
    <source>
        <dbReference type="ARBA" id="ARBA00023125"/>
    </source>
</evidence>
<dbReference type="InterPro" id="IPR050987">
    <property type="entry name" value="AtrR-like"/>
</dbReference>
<reference evidence="7 8" key="1">
    <citation type="submission" date="2016-12" db="EMBL/GenBank/DDBJ databases">
        <title>The genomes of Aspergillus section Nigri reveals drivers in fungal speciation.</title>
        <authorList>
            <consortium name="DOE Joint Genome Institute"/>
            <person name="Vesth T.C."/>
            <person name="Nybo J."/>
            <person name="Theobald S."/>
            <person name="Brandl J."/>
            <person name="Frisvad J.C."/>
            <person name="Nielsen K.F."/>
            <person name="Lyhne E.K."/>
            <person name="Kogle M.E."/>
            <person name="Kuo A."/>
            <person name="Riley R."/>
            <person name="Clum A."/>
            <person name="Nolan M."/>
            <person name="Lipzen A."/>
            <person name="Salamov A."/>
            <person name="Henrissat B."/>
            <person name="Wiebenga A."/>
            <person name="De Vries R.P."/>
            <person name="Grigoriev I.V."/>
            <person name="Mortensen U.H."/>
            <person name="Andersen M.R."/>
            <person name="Baker S.E."/>
        </authorList>
    </citation>
    <scope>NUCLEOTIDE SEQUENCE [LARGE SCALE GENOMIC DNA]</scope>
    <source>
        <strain evidence="7 8">CBS 115572</strain>
    </source>
</reference>
<dbReference type="GO" id="GO:0006351">
    <property type="term" value="P:DNA-templated transcription"/>
    <property type="evidence" value="ECO:0007669"/>
    <property type="project" value="InterPro"/>
</dbReference>
<evidence type="ECO:0000313" key="8">
    <source>
        <dbReference type="Proteomes" id="UP000246702"/>
    </source>
</evidence>
<accession>A0A317WEV8</accession>
<keyword evidence="4" id="KW-0804">Transcription</keyword>
<feature type="domain" description="Xylanolytic transcriptional activator regulatory" evidence="6">
    <location>
        <begin position="119"/>
        <end position="302"/>
    </location>
</feature>
<dbReference type="PANTHER" id="PTHR46910:SF37">
    <property type="entry name" value="ZN(II)2CYS6 TRANSCRIPTION FACTOR (EUROFUNG)"/>
    <property type="match status" value="1"/>
</dbReference>
<comment type="caution">
    <text evidence="7">The sequence shown here is derived from an EMBL/GenBank/DDBJ whole genome shotgun (WGS) entry which is preliminary data.</text>
</comment>
<sequence>MKACTGEELHLDRYHNAQVPWWQHPPPADPTLQGVSPSNLNLPEPAFLSEELKHYQSSTFGLFFPVLDSFLLESTVKAAYYQESSAASPGISSAKACIFAFLALAPTVVHGSKLDHLKSSLEYACEAYRLLPEVLKEPVSLDGLQPLLLLCLCSQGLTGDSLTIDHLLSTASRFIYHFKANISPRIVWEHPTALDYHARHLFWIAYICDKGFSLVTGLAPVLEDAQCDLTLTVMPEELGQLEGQFHLHGDPYPGSYVDMYARLAFIQSRICRDLYTPSALRKPDAELLRTIRDLDDSIEEWKDSIPVNNRPSLITTAPQDSDMRFSVFHLQYHHCMIMIHQASSRCASWEQNQETRGTSSSLAISVAASRSFLRGFLYSQLELGSQNLLFTLSYFLQASINLFCKILSRPLDTANQEDLQTIGMISQLIAQHHRDCDPTCYTAKIKFAGRVISELERLARCAIDKAGREQDQAMGPQ</sequence>
<dbReference type="OrthoDB" id="4116913at2759"/>
<name>A0A317WEV8_9EURO</name>
<dbReference type="GO" id="GO:0003677">
    <property type="term" value="F:DNA binding"/>
    <property type="evidence" value="ECO:0007669"/>
    <property type="project" value="UniProtKB-KW"/>
</dbReference>
<comment type="subcellular location">
    <subcellularLocation>
        <location evidence="1">Nucleus</location>
    </subcellularLocation>
</comment>
<dbReference type="GO" id="GO:0008270">
    <property type="term" value="F:zinc ion binding"/>
    <property type="evidence" value="ECO:0007669"/>
    <property type="project" value="InterPro"/>
</dbReference>
<dbReference type="RefSeq" id="XP_025466235.1">
    <property type="nucleotide sequence ID" value="XM_025615780.1"/>
</dbReference>
<dbReference type="STRING" id="1450535.A0A317WEV8"/>
<evidence type="ECO:0000256" key="4">
    <source>
        <dbReference type="ARBA" id="ARBA00023163"/>
    </source>
</evidence>